<dbReference type="EMBL" id="CAXDID020000471">
    <property type="protein sequence ID" value="CAL6094888.1"/>
    <property type="molecule type" value="Genomic_DNA"/>
</dbReference>
<dbReference type="Pfam" id="PF00270">
    <property type="entry name" value="DEAD"/>
    <property type="match status" value="1"/>
</dbReference>
<evidence type="ECO:0000259" key="6">
    <source>
        <dbReference type="PROSITE" id="PS51194"/>
    </source>
</evidence>
<evidence type="ECO:0000259" key="5">
    <source>
        <dbReference type="PROSITE" id="PS51192"/>
    </source>
</evidence>
<reference evidence="7" key="1">
    <citation type="submission" date="2023-06" db="EMBL/GenBank/DDBJ databases">
        <authorList>
            <person name="Kurt Z."/>
        </authorList>
    </citation>
    <scope>NUCLEOTIDE SEQUENCE</scope>
</reference>
<dbReference type="Pfam" id="PF00271">
    <property type="entry name" value="Helicase_C"/>
    <property type="match status" value="1"/>
</dbReference>
<keyword evidence="4" id="KW-0067">ATP-binding</keyword>
<dbReference type="InterPro" id="IPR042035">
    <property type="entry name" value="DEAH_win-hel_dom"/>
</dbReference>
<evidence type="ECO:0000256" key="4">
    <source>
        <dbReference type="ARBA" id="ARBA00022840"/>
    </source>
</evidence>
<keyword evidence="2" id="KW-0378">Hydrolase</keyword>
<dbReference type="SMART" id="SM00487">
    <property type="entry name" value="DEXDc"/>
    <property type="match status" value="1"/>
</dbReference>
<evidence type="ECO:0000313" key="10">
    <source>
        <dbReference type="EMBL" id="CAL6094888.1"/>
    </source>
</evidence>
<dbReference type="Proteomes" id="UP001642409">
    <property type="component" value="Unassembled WGS sequence"/>
</dbReference>
<dbReference type="AlphaFoldDB" id="A0AA86TF31"/>
<dbReference type="PANTHER" id="PTHR18934">
    <property type="entry name" value="ATP-DEPENDENT RNA HELICASE"/>
    <property type="match status" value="1"/>
</dbReference>
<keyword evidence="11" id="KW-1185">Reference proteome</keyword>
<gene>
    <name evidence="7" type="ORF">HINF_LOCUS4544</name>
    <name evidence="9" type="ORF">HINF_LOCUS60787</name>
    <name evidence="10" type="ORF">HINF_LOCUS67683</name>
    <name evidence="8" type="ORF">HINF_LOCUS8710</name>
</gene>
<dbReference type="Gene3D" id="1.10.10.2130">
    <property type="entry name" value="DEAH helicase family, winged-helix domain"/>
    <property type="match status" value="1"/>
</dbReference>
<feature type="domain" description="Helicase C-terminal" evidence="6">
    <location>
        <begin position="473"/>
        <end position="651"/>
    </location>
</feature>
<dbReference type="SMART" id="SM00490">
    <property type="entry name" value="HELICc"/>
    <property type="match status" value="1"/>
</dbReference>
<dbReference type="InterPro" id="IPR014001">
    <property type="entry name" value="Helicase_ATP-bd"/>
</dbReference>
<dbReference type="PROSITE" id="PS51192">
    <property type="entry name" value="HELICASE_ATP_BIND_1"/>
    <property type="match status" value="1"/>
</dbReference>
<evidence type="ECO:0000313" key="9">
    <source>
        <dbReference type="EMBL" id="CAL6081995.1"/>
    </source>
</evidence>
<dbReference type="CDD" id="cd18791">
    <property type="entry name" value="SF2_C_RHA"/>
    <property type="match status" value="1"/>
</dbReference>
<dbReference type="PANTHER" id="PTHR18934:SF91">
    <property type="entry name" value="PRE-MRNA-SPLICING FACTOR ATP-DEPENDENT RNA HELICASE PRP16"/>
    <property type="match status" value="1"/>
</dbReference>
<dbReference type="PROSITE" id="PS51194">
    <property type="entry name" value="HELICASE_CTER"/>
    <property type="match status" value="1"/>
</dbReference>
<dbReference type="SUPFAM" id="SSF52540">
    <property type="entry name" value="P-loop containing nucleoside triphosphate hydrolases"/>
    <property type="match status" value="1"/>
</dbReference>
<dbReference type="Gene3D" id="3.40.50.300">
    <property type="entry name" value="P-loop containing nucleotide triphosphate hydrolases"/>
    <property type="match status" value="2"/>
</dbReference>
<evidence type="ECO:0000313" key="11">
    <source>
        <dbReference type="Proteomes" id="UP001642409"/>
    </source>
</evidence>
<dbReference type="InterPro" id="IPR027417">
    <property type="entry name" value="P-loop_NTPase"/>
</dbReference>
<comment type="caution">
    <text evidence="7">The sequence shown here is derived from an EMBL/GenBank/DDBJ whole genome shotgun (WGS) entry which is preliminary data.</text>
</comment>
<name>A0AA86TF31_9EUKA</name>
<dbReference type="InterPro" id="IPR002464">
    <property type="entry name" value="DNA/RNA_helicase_DEAH_CS"/>
</dbReference>
<dbReference type="GO" id="GO:0005524">
    <property type="term" value="F:ATP binding"/>
    <property type="evidence" value="ECO:0007669"/>
    <property type="project" value="UniProtKB-KW"/>
</dbReference>
<sequence length="1074" mass="123394">MGKNKLHLKRAQALAKKETLALRESIIQQLKTTALKPEQQNKLHSFQENNSVQMQKSRIDYKTENKIALTDFELKKTSKHQALIEIDQAENILNRTFEEEIEEEEIITEPEEPQPIVVVDEGKSTRVPLSVIQHPELEEPSENDFTRVSDYTEKAIQNNEYLLQFPQLPKPLPIEELKVDFQHIIANNDIFVISTSTGTGKSTQIPKYLLEYGYGHNRFGYKQNIIITEPRRIAAASCCDRVRQEIGSQFEDYVGYAVRGENLNPGAKVLFVTEGVLMQQLQTDFMLKNISVIVLDEAHERSQSMDIIIALLSRLVALRRKQFEEQFNTCLQKQMTPEQMEQTITTYPLKVILMSATLQNEDYFKNKKLFKQKPPVLELNQQMFPVAVHYESVQENDFLMKTVQKIQFVHENFGSGSILVFLSGQGEIRECISQLESYFNEPAKLSGPAIIQDEVEDELINQIVGETETVQPNIEEPQVYTEDQLHTVFIPNQFTQEQLDELKREYDEVETKKDKPEFVKKVYTPKILPLHGQLTIEEQQLIFKPIGENERLIIIATNVAESSLTIPAVKYVIDACRQKQKVQTNTGCRLAVQLCAESNLIQRTGRAGRVCVGHCFRLITPGQMISLDQQQKCEMLRLPVESVILNLLELGVRDIEHFPFPTHPGVDRLMLALENLYGLNCIVREGDFPKLTQFGSQVAKMPLDIKQSVIFAQGLDSQHILYFAMMAATYSVENLFQFGQEFTYPIKTKHGDFIDRLFTFGAYITFDSKKRKSFCQQNGLRQDAFNEMEKVLQTLARKYQIEDKPGKPSQQAITELKQAVMQTCIKNIGFLVDQKYQIAPINLFDFEKNLDETLRKNHILDDAKINKFSYYYKANLQPKCIIYFSTDVLITKIEDNQVASVFMNDIQEIKQEDLLSLAEYSPFITTSAPLQSRYSNNLQAKVTCYYDNLHQRTHVGETWVSYPGRTFANDNPSITQLEYARAFTVSLLKGDIIKPLQQFSSQVQNSIKINFNKGLISKNTAIDELSNFFIQKGVRSAKDIKNGVREQIHKFKDLLGKCYMTGFEQVWNEVVKGM</sequence>
<protein>
    <submittedName>
        <fullName evidence="7">ATP-dependent RNA helicase</fullName>
    </submittedName>
    <submittedName>
        <fullName evidence="9">ATP-dependent_RNA helicase</fullName>
    </submittedName>
</protein>
<dbReference type="EMBL" id="CAXDID020000359">
    <property type="protein sequence ID" value="CAL6081995.1"/>
    <property type="molecule type" value="Genomic_DNA"/>
</dbReference>
<evidence type="ECO:0000256" key="2">
    <source>
        <dbReference type="ARBA" id="ARBA00022801"/>
    </source>
</evidence>
<dbReference type="InterPro" id="IPR001650">
    <property type="entry name" value="Helicase_C-like"/>
</dbReference>
<dbReference type="GO" id="GO:0004386">
    <property type="term" value="F:helicase activity"/>
    <property type="evidence" value="ECO:0007669"/>
    <property type="project" value="UniProtKB-KW"/>
</dbReference>
<organism evidence="7">
    <name type="scientific">Hexamita inflata</name>
    <dbReference type="NCBI Taxonomy" id="28002"/>
    <lineage>
        <taxon>Eukaryota</taxon>
        <taxon>Metamonada</taxon>
        <taxon>Diplomonadida</taxon>
        <taxon>Hexamitidae</taxon>
        <taxon>Hexamitinae</taxon>
        <taxon>Hexamita</taxon>
    </lineage>
</organism>
<keyword evidence="3 7" id="KW-0347">Helicase</keyword>
<dbReference type="EMBL" id="CATOUU010000116">
    <property type="protein sequence ID" value="CAI9916899.1"/>
    <property type="molecule type" value="Genomic_DNA"/>
</dbReference>
<reference evidence="9 11" key="2">
    <citation type="submission" date="2024-07" db="EMBL/GenBank/DDBJ databases">
        <authorList>
            <person name="Akdeniz Z."/>
        </authorList>
    </citation>
    <scope>NUCLEOTIDE SEQUENCE [LARGE SCALE GENOMIC DNA]</scope>
</reference>
<dbReference type="InterPro" id="IPR011545">
    <property type="entry name" value="DEAD/DEAH_box_helicase_dom"/>
</dbReference>
<evidence type="ECO:0000313" key="7">
    <source>
        <dbReference type="EMBL" id="CAI9916899.1"/>
    </source>
</evidence>
<dbReference type="EMBL" id="CATOUU010000213">
    <property type="protein sequence ID" value="CAI9921065.1"/>
    <property type="molecule type" value="Genomic_DNA"/>
</dbReference>
<accession>A0AA86TF31</accession>
<keyword evidence="1" id="KW-0547">Nucleotide-binding</keyword>
<dbReference type="PROSITE" id="PS00690">
    <property type="entry name" value="DEAH_ATP_HELICASE"/>
    <property type="match status" value="1"/>
</dbReference>
<proteinExistence type="predicted"/>
<evidence type="ECO:0000256" key="1">
    <source>
        <dbReference type="ARBA" id="ARBA00022741"/>
    </source>
</evidence>
<dbReference type="GO" id="GO:0016787">
    <property type="term" value="F:hydrolase activity"/>
    <property type="evidence" value="ECO:0007669"/>
    <property type="project" value="UniProtKB-KW"/>
</dbReference>
<evidence type="ECO:0000313" key="8">
    <source>
        <dbReference type="EMBL" id="CAI9921065.1"/>
    </source>
</evidence>
<evidence type="ECO:0000256" key="3">
    <source>
        <dbReference type="ARBA" id="ARBA00022806"/>
    </source>
</evidence>
<feature type="domain" description="Helicase ATP-binding" evidence="5">
    <location>
        <begin position="182"/>
        <end position="376"/>
    </location>
</feature>
<dbReference type="GO" id="GO:0003723">
    <property type="term" value="F:RNA binding"/>
    <property type="evidence" value="ECO:0007669"/>
    <property type="project" value="TreeGrafter"/>
</dbReference>